<keyword evidence="3" id="KW-0808">Transferase</keyword>
<dbReference type="GO" id="GO:0004674">
    <property type="term" value="F:protein serine/threonine kinase activity"/>
    <property type="evidence" value="ECO:0000318"/>
    <property type="project" value="GO_Central"/>
</dbReference>
<feature type="compositionally biased region" description="Basic and acidic residues" evidence="8">
    <location>
        <begin position="45"/>
        <end position="55"/>
    </location>
</feature>
<dbReference type="GO" id="GO:0005737">
    <property type="term" value="C:cytoplasm"/>
    <property type="evidence" value="ECO:0000318"/>
    <property type="project" value="GO_Central"/>
</dbReference>
<feature type="domain" description="Protein kinase" evidence="9">
    <location>
        <begin position="177"/>
        <end position="428"/>
    </location>
</feature>
<dbReference type="Gene3D" id="3.30.200.20">
    <property type="entry name" value="Phosphorylase Kinase, domain 1"/>
    <property type="match status" value="1"/>
</dbReference>
<dbReference type="FunFam" id="1.10.510.10:FF:000210">
    <property type="entry name" value="Non-specific serine/threonine protein kinase"/>
    <property type="match status" value="1"/>
</dbReference>
<feature type="binding site" evidence="7">
    <location>
        <position position="206"/>
    </location>
    <ligand>
        <name>ATP</name>
        <dbReference type="ChEBI" id="CHEBI:30616"/>
    </ligand>
</feature>
<dbReference type="SMART" id="SM00220">
    <property type="entry name" value="S_TKc"/>
    <property type="match status" value="1"/>
</dbReference>
<dbReference type="GO" id="GO:0005634">
    <property type="term" value="C:nucleus"/>
    <property type="evidence" value="ECO:0000318"/>
    <property type="project" value="GO_Central"/>
</dbReference>
<feature type="region of interest" description="Disordered" evidence="8">
    <location>
        <begin position="1"/>
        <end position="164"/>
    </location>
</feature>
<feature type="compositionally biased region" description="Basic and acidic residues" evidence="8">
    <location>
        <begin position="134"/>
        <end position="154"/>
    </location>
</feature>
<dbReference type="InterPro" id="IPR008271">
    <property type="entry name" value="Ser/Thr_kinase_AS"/>
</dbReference>
<evidence type="ECO:0000256" key="3">
    <source>
        <dbReference type="ARBA" id="ARBA00022679"/>
    </source>
</evidence>
<feature type="compositionally biased region" description="Basic residues" evidence="8">
    <location>
        <begin position="56"/>
        <end position="67"/>
    </location>
</feature>
<dbReference type="AlphaFoldDB" id="A0A8J1KPQ1"/>
<feature type="compositionally biased region" description="Basic and acidic residues" evidence="8">
    <location>
        <begin position="111"/>
        <end position="123"/>
    </location>
</feature>
<dbReference type="PROSITE" id="PS00108">
    <property type="entry name" value="PROTEIN_KINASE_ST"/>
    <property type="match status" value="1"/>
</dbReference>
<keyword evidence="1" id="KW-0723">Serine/threonine-protein kinase</keyword>
<protein>
    <submittedName>
        <fullName evidence="11">Protein kinase C delta type-like isoform X1</fullName>
    </submittedName>
</protein>
<dbReference type="InterPro" id="IPR000719">
    <property type="entry name" value="Prot_kinase_dom"/>
</dbReference>
<sequence>MGEKMPPAMEKSTPPIRSEEKDLLIPASIEEMEKKKKVNIRMKRKMDNEGSTEGKSRRKRKEKVKRHQCSDYIKEEEEKEGGRKRPQSNEGTIKTEEVEKKNTVNIRMKRKMDSKGSTEGKSGEKRKKKAKRHQCSEKEGGRKRPHEDTTKAEEGGSGQKRPLLEDDIPLPEAVSRCKIHAELGSGSYGKVLLASLPNKSEHVAIKVMKKGDYIPPTSIIEANVLKIAAGCPYLCHSYGAFHTQWHSVFVMEYVNGGTLHDQMNNIGLPRMDTLIFYAAEMVCGLQFLHENGIIHRDLKPANVLVTSEGHLKICDFGLAAEGISGNKKTRGLVGTLPYMAPELLKEKEYDAGIDWWSLGVNIYLMATGSHPFYKGDNMMEFSEAILHTELHIPEYLSQELEDLLTKLLNKDPKERLGCNGNIREHPFFHSIDWVNLEKGNVPLPYKPEAMPSVDFSKTYEETLSFLESIKQRISSRYITPDVQLAQPSHFYTNGPFWNSQAQQSAPYYRYHQAPFGPSAYNIQPYPAYSPNLYPYQWLPPSGPISGPYYHHLAFGHVNPPLVPWPPNINTAGLFPSRLPLPNYNFPHVW</sequence>
<evidence type="ECO:0000256" key="1">
    <source>
        <dbReference type="ARBA" id="ARBA00022527"/>
    </source>
</evidence>
<dbReference type="GeneID" id="121393807"/>
<dbReference type="Gene3D" id="1.10.510.10">
    <property type="entry name" value="Transferase(Phosphotransferase) domain 1"/>
    <property type="match status" value="1"/>
</dbReference>
<evidence type="ECO:0000256" key="4">
    <source>
        <dbReference type="ARBA" id="ARBA00022741"/>
    </source>
</evidence>
<evidence type="ECO:0000259" key="9">
    <source>
        <dbReference type="PROSITE" id="PS50011"/>
    </source>
</evidence>
<dbReference type="KEGG" id="xla:121393807"/>
<evidence type="ECO:0000256" key="7">
    <source>
        <dbReference type="PROSITE-ProRule" id="PRU10141"/>
    </source>
</evidence>
<feature type="compositionally biased region" description="Basic residues" evidence="8">
    <location>
        <begin position="35"/>
        <end position="44"/>
    </location>
</feature>
<dbReference type="Pfam" id="PF00069">
    <property type="entry name" value="Pkinase"/>
    <property type="match status" value="1"/>
</dbReference>
<dbReference type="PROSITE" id="PS50011">
    <property type="entry name" value="PROTEIN_KINASE_DOM"/>
    <property type="match status" value="1"/>
</dbReference>
<gene>
    <name evidence="11" type="primary">LOC121393807</name>
</gene>
<dbReference type="SUPFAM" id="SSF56112">
    <property type="entry name" value="Protein kinase-like (PK-like)"/>
    <property type="match status" value="1"/>
</dbReference>
<dbReference type="Proteomes" id="UP000186698">
    <property type="component" value="Chromosome 1L"/>
</dbReference>
<keyword evidence="5" id="KW-0418">Kinase</keyword>
<proteinExistence type="predicted"/>
<accession>A0A8J1KPQ1</accession>
<evidence type="ECO:0000313" key="10">
    <source>
        <dbReference type="Proteomes" id="UP000186698"/>
    </source>
</evidence>
<evidence type="ECO:0000256" key="6">
    <source>
        <dbReference type="ARBA" id="ARBA00022840"/>
    </source>
</evidence>
<keyword evidence="4 7" id="KW-0547">Nucleotide-binding</keyword>
<evidence type="ECO:0000313" key="11">
    <source>
        <dbReference type="RefSeq" id="XP_041419290.1"/>
    </source>
</evidence>
<dbReference type="OrthoDB" id="63267at2759"/>
<keyword evidence="10" id="KW-1185">Reference proteome</keyword>
<evidence type="ECO:0000256" key="5">
    <source>
        <dbReference type="ARBA" id="ARBA00022777"/>
    </source>
</evidence>
<feature type="compositionally biased region" description="Basic and acidic residues" evidence="8">
    <location>
        <begin position="93"/>
        <end position="102"/>
    </location>
</feature>
<evidence type="ECO:0000256" key="8">
    <source>
        <dbReference type="SAM" id="MobiDB-lite"/>
    </source>
</evidence>
<keyword evidence="6 7" id="KW-0067">ATP-binding</keyword>
<keyword evidence="2" id="KW-0597">Phosphoprotein</keyword>
<reference evidence="11" key="1">
    <citation type="submission" date="2025-08" db="UniProtKB">
        <authorList>
            <consortium name="RefSeq"/>
        </authorList>
    </citation>
    <scope>IDENTIFICATION</scope>
    <source>
        <strain evidence="11">J_2021</strain>
        <tissue evidence="11">Erythrocytes</tissue>
    </source>
</reference>
<dbReference type="RefSeq" id="XP_041419290.1">
    <property type="nucleotide sequence ID" value="XM_041563356.1"/>
</dbReference>
<dbReference type="GO" id="GO:0005524">
    <property type="term" value="F:ATP binding"/>
    <property type="evidence" value="ECO:0007669"/>
    <property type="project" value="UniProtKB-UniRule"/>
</dbReference>
<dbReference type="InterPro" id="IPR011009">
    <property type="entry name" value="Kinase-like_dom_sf"/>
</dbReference>
<dbReference type="InterPro" id="IPR017441">
    <property type="entry name" value="Protein_kinase_ATP_BS"/>
</dbReference>
<evidence type="ECO:0000256" key="2">
    <source>
        <dbReference type="ARBA" id="ARBA00022553"/>
    </source>
</evidence>
<name>A0A8J1KPQ1_XENLA</name>
<dbReference type="PROSITE" id="PS00107">
    <property type="entry name" value="PROTEIN_KINASE_ATP"/>
    <property type="match status" value="1"/>
</dbReference>
<feature type="compositionally biased region" description="Basic residues" evidence="8">
    <location>
        <begin position="124"/>
        <end position="133"/>
    </location>
</feature>
<dbReference type="PANTHER" id="PTHR24351">
    <property type="entry name" value="RIBOSOMAL PROTEIN S6 KINASE"/>
    <property type="match status" value="1"/>
</dbReference>
<organism evidence="10 11">
    <name type="scientific">Xenopus laevis</name>
    <name type="common">African clawed frog</name>
    <dbReference type="NCBI Taxonomy" id="8355"/>
    <lineage>
        <taxon>Eukaryota</taxon>
        <taxon>Metazoa</taxon>
        <taxon>Chordata</taxon>
        <taxon>Craniata</taxon>
        <taxon>Vertebrata</taxon>
        <taxon>Euteleostomi</taxon>
        <taxon>Amphibia</taxon>
        <taxon>Batrachia</taxon>
        <taxon>Anura</taxon>
        <taxon>Pipoidea</taxon>
        <taxon>Pipidae</taxon>
        <taxon>Xenopodinae</taxon>
        <taxon>Xenopus</taxon>
        <taxon>Xenopus</taxon>
    </lineage>
</organism>